<dbReference type="EMBL" id="SNZF01000035">
    <property type="protein sequence ID" value="TDR31232.1"/>
    <property type="molecule type" value="Genomic_DNA"/>
</dbReference>
<dbReference type="OrthoDB" id="8106196at2"/>
<keyword evidence="1" id="KW-0812">Transmembrane</keyword>
<evidence type="ECO:0000256" key="1">
    <source>
        <dbReference type="SAM" id="Phobius"/>
    </source>
</evidence>
<dbReference type="Proteomes" id="UP000294958">
    <property type="component" value="Unassembled WGS sequence"/>
</dbReference>
<feature type="transmembrane region" description="Helical" evidence="1">
    <location>
        <begin position="69"/>
        <end position="102"/>
    </location>
</feature>
<feature type="transmembrane region" description="Helical" evidence="1">
    <location>
        <begin position="38"/>
        <end position="57"/>
    </location>
</feature>
<accession>A0A4R6Y7C8</accession>
<gene>
    <name evidence="2" type="ORF">DES43_13542</name>
</gene>
<dbReference type="RefSeq" id="WP_133676055.1">
    <property type="nucleotide sequence ID" value="NZ_SNZF01000035.1"/>
</dbReference>
<feature type="transmembrane region" description="Helical" evidence="1">
    <location>
        <begin position="7"/>
        <end position="26"/>
    </location>
</feature>
<sequence length="227" mass="24125">MRKRSVLAYAAAGVGGAALAGFGLGIGRNAWRHAKKNYLAIMVLIAMFASLSLPFLGGRNLIRGYPQRSPVWVLTGCAESLALVVLGTAIAFGLTLVAIAMLSDQPQAATGAMAIVVAASFTAAALALGLVVGLFQRPGRLRRFAIAEANHEFLEDLGFRETGEQEITHYDGEGNALRLLERATDAMVFLAVGRRSKRAYIELDKNGLMTGYSGVIGIDNPRVYKAA</sequence>
<evidence type="ECO:0000313" key="2">
    <source>
        <dbReference type="EMBL" id="TDR31232.1"/>
    </source>
</evidence>
<name>A0A4R6Y7C8_9HYPH</name>
<organism evidence="2 3">
    <name type="scientific">Aquamicrobium defluvii</name>
    <dbReference type="NCBI Taxonomy" id="69279"/>
    <lineage>
        <taxon>Bacteria</taxon>
        <taxon>Pseudomonadati</taxon>
        <taxon>Pseudomonadota</taxon>
        <taxon>Alphaproteobacteria</taxon>
        <taxon>Hyphomicrobiales</taxon>
        <taxon>Phyllobacteriaceae</taxon>
        <taxon>Aquamicrobium</taxon>
    </lineage>
</organism>
<keyword evidence="1" id="KW-0472">Membrane</keyword>
<keyword evidence="1" id="KW-1133">Transmembrane helix</keyword>
<evidence type="ECO:0000313" key="3">
    <source>
        <dbReference type="Proteomes" id="UP000294958"/>
    </source>
</evidence>
<reference evidence="2 3" key="1">
    <citation type="submission" date="2019-03" db="EMBL/GenBank/DDBJ databases">
        <title>Genomic Encyclopedia of Type Strains, Phase IV (KMG-IV): sequencing the most valuable type-strain genomes for metagenomic binning, comparative biology and taxonomic classification.</title>
        <authorList>
            <person name="Goeker M."/>
        </authorList>
    </citation>
    <scope>NUCLEOTIDE SEQUENCE [LARGE SCALE GENOMIC DNA]</scope>
    <source>
        <strain evidence="2 3">DSM 11603</strain>
    </source>
</reference>
<feature type="transmembrane region" description="Helical" evidence="1">
    <location>
        <begin position="108"/>
        <end position="135"/>
    </location>
</feature>
<proteinExistence type="predicted"/>
<comment type="caution">
    <text evidence="2">The sequence shown here is derived from an EMBL/GenBank/DDBJ whole genome shotgun (WGS) entry which is preliminary data.</text>
</comment>
<dbReference type="AlphaFoldDB" id="A0A4R6Y7C8"/>
<protein>
    <submittedName>
        <fullName evidence="2">Uncharacterized protein</fullName>
    </submittedName>
</protein>
<keyword evidence="3" id="KW-1185">Reference proteome</keyword>